<dbReference type="InterPro" id="IPR051794">
    <property type="entry name" value="PG_Endopeptidase_C40"/>
</dbReference>
<keyword evidence="6" id="KW-0732">Signal</keyword>
<reference evidence="9" key="1">
    <citation type="journal article" date="2019" name="Int. J. Syst. Evol. Microbiol.">
        <title>The Global Catalogue of Microorganisms (GCM) 10K type strain sequencing project: providing services to taxonomists for standard genome sequencing and annotation.</title>
        <authorList>
            <consortium name="The Broad Institute Genomics Platform"/>
            <consortium name="The Broad Institute Genome Sequencing Center for Infectious Disease"/>
            <person name="Wu L."/>
            <person name="Ma J."/>
        </authorList>
    </citation>
    <scope>NUCLEOTIDE SEQUENCE [LARGE SCALE GENOMIC DNA]</scope>
    <source>
        <strain evidence="9">JCM 6833</strain>
    </source>
</reference>
<dbReference type="EMBL" id="BAAATD010000008">
    <property type="protein sequence ID" value="GAA2614037.1"/>
    <property type="molecule type" value="Genomic_DNA"/>
</dbReference>
<evidence type="ECO:0000313" key="8">
    <source>
        <dbReference type="EMBL" id="GAA2614037.1"/>
    </source>
</evidence>
<protein>
    <submittedName>
        <fullName evidence="8">NlpC/P60 family protein</fullName>
    </submittedName>
</protein>
<dbReference type="InterPro" id="IPR038765">
    <property type="entry name" value="Papain-like_cys_pep_sf"/>
</dbReference>
<dbReference type="InterPro" id="IPR000064">
    <property type="entry name" value="NLP_P60_dom"/>
</dbReference>
<sequence>MKTVIGACAALSALVLALPLLALTARPSASADTASAGAPTAYARKDIPPSYLRWYMGAAHTCPGLSWAVLAAIGKVESDHGRSQLPGIRSGENHAGAGGPMQFLAATWAAYGADGDHDRRKDRYNPADAIHGAANYLCANHASKGGKHLSRAIWHYNHADWYVRKVLAQADRYATPTANNRGALVVRAALRWLGTAYSWGGGGPSGPTYGIQHGANIKGFDCSGLAQYAWAKAGVTLPRVAADQYKYGVHIPRSQLQPGDLVFFATNPRNTRTIHHVGIYLGRGRMVHAPQTGDVVRVSRFVGDPYRERQWAGATRPAPRAALKPPQGV</sequence>
<evidence type="ECO:0000256" key="1">
    <source>
        <dbReference type="ARBA" id="ARBA00007074"/>
    </source>
</evidence>
<dbReference type="Proteomes" id="UP001501509">
    <property type="component" value="Unassembled WGS sequence"/>
</dbReference>
<dbReference type="SUPFAM" id="SSF53955">
    <property type="entry name" value="Lysozyme-like"/>
    <property type="match status" value="1"/>
</dbReference>
<keyword evidence="3" id="KW-0378">Hydrolase</keyword>
<evidence type="ECO:0000256" key="4">
    <source>
        <dbReference type="ARBA" id="ARBA00022807"/>
    </source>
</evidence>
<keyword evidence="4" id="KW-0788">Thiol protease</keyword>
<accession>A0ABP6CFE6</accession>
<dbReference type="PROSITE" id="PS51935">
    <property type="entry name" value="NLPC_P60"/>
    <property type="match status" value="1"/>
</dbReference>
<organism evidence="8 9">
    <name type="scientific">Actinomadura fulvescens</name>
    <dbReference type="NCBI Taxonomy" id="46160"/>
    <lineage>
        <taxon>Bacteria</taxon>
        <taxon>Bacillati</taxon>
        <taxon>Actinomycetota</taxon>
        <taxon>Actinomycetes</taxon>
        <taxon>Streptosporangiales</taxon>
        <taxon>Thermomonosporaceae</taxon>
        <taxon>Actinomadura</taxon>
    </lineage>
</organism>
<keyword evidence="9" id="KW-1185">Reference proteome</keyword>
<comment type="similarity">
    <text evidence="1">Belongs to the peptidase C40 family.</text>
</comment>
<feature type="chain" id="PRO_5046256479" evidence="6">
    <location>
        <begin position="32"/>
        <end position="329"/>
    </location>
</feature>
<comment type="caution">
    <text evidence="8">The sequence shown here is derived from an EMBL/GenBank/DDBJ whole genome shotgun (WGS) entry which is preliminary data.</text>
</comment>
<evidence type="ECO:0000259" key="7">
    <source>
        <dbReference type="PROSITE" id="PS51935"/>
    </source>
</evidence>
<dbReference type="SUPFAM" id="SSF54001">
    <property type="entry name" value="Cysteine proteinases"/>
    <property type="match status" value="1"/>
</dbReference>
<evidence type="ECO:0000256" key="2">
    <source>
        <dbReference type="ARBA" id="ARBA00022670"/>
    </source>
</evidence>
<dbReference type="Gene3D" id="1.10.530.10">
    <property type="match status" value="1"/>
</dbReference>
<feature type="signal peptide" evidence="6">
    <location>
        <begin position="1"/>
        <end position="31"/>
    </location>
</feature>
<proteinExistence type="inferred from homology"/>
<dbReference type="PANTHER" id="PTHR47359:SF3">
    <property type="entry name" value="NLP_P60 DOMAIN-CONTAINING PROTEIN-RELATED"/>
    <property type="match status" value="1"/>
</dbReference>
<name>A0ABP6CFE6_9ACTN</name>
<dbReference type="RefSeq" id="WP_344545451.1">
    <property type="nucleotide sequence ID" value="NZ_BAAATD010000008.1"/>
</dbReference>
<evidence type="ECO:0000256" key="3">
    <source>
        <dbReference type="ARBA" id="ARBA00022801"/>
    </source>
</evidence>
<dbReference type="Gene3D" id="3.90.1720.10">
    <property type="entry name" value="endopeptidase domain like (from Nostoc punctiforme)"/>
    <property type="match status" value="1"/>
</dbReference>
<evidence type="ECO:0000313" key="9">
    <source>
        <dbReference type="Proteomes" id="UP001501509"/>
    </source>
</evidence>
<evidence type="ECO:0000256" key="5">
    <source>
        <dbReference type="SAM" id="MobiDB-lite"/>
    </source>
</evidence>
<dbReference type="InterPro" id="IPR031304">
    <property type="entry name" value="SLT_2"/>
</dbReference>
<gene>
    <name evidence="8" type="ORF">GCM10010411_56170</name>
</gene>
<feature type="region of interest" description="Disordered" evidence="5">
    <location>
        <begin position="310"/>
        <end position="329"/>
    </location>
</feature>
<dbReference type="Pfam" id="PF00877">
    <property type="entry name" value="NLPC_P60"/>
    <property type="match status" value="1"/>
</dbReference>
<evidence type="ECO:0000256" key="6">
    <source>
        <dbReference type="SAM" id="SignalP"/>
    </source>
</evidence>
<keyword evidence="2" id="KW-0645">Protease</keyword>
<dbReference type="CDD" id="cd13399">
    <property type="entry name" value="Slt35-like"/>
    <property type="match status" value="1"/>
</dbReference>
<feature type="domain" description="NlpC/P60" evidence="7">
    <location>
        <begin position="179"/>
        <end position="318"/>
    </location>
</feature>
<dbReference type="PANTHER" id="PTHR47359">
    <property type="entry name" value="PEPTIDOGLYCAN DL-ENDOPEPTIDASE CWLO"/>
    <property type="match status" value="1"/>
</dbReference>
<dbReference type="Pfam" id="PF13406">
    <property type="entry name" value="SLT_2"/>
    <property type="match status" value="1"/>
</dbReference>
<dbReference type="InterPro" id="IPR023346">
    <property type="entry name" value="Lysozyme-like_dom_sf"/>
</dbReference>